<feature type="domain" description="G" evidence="1">
    <location>
        <begin position="57"/>
        <end position="162"/>
    </location>
</feature>
<dbReference type="InterPro" id="IPR040576">
    <property type="entry name" value="DLP_helical"/>
</dbReference>
<dbReference type="InterPro" id="IPR006073">
    <property type="entry name" value="GTP-bd"/>
</dbReference>
<feature type="domain" description="Dynamin-like helical" evidence="2">
    <location>
        <begin position="216"/>
        <end position="547"/>
    </location>
</feature>
<dbReference type="EMBL" id="WLZX01000005">
    <property type="protein sequence ID" value="MTD28182.1"/>
    <property type="molecule type" value="Genomic_DNA"/>
</dbReference>
<dbReference type="NCBIfam" id="NF041922">
    <property type="entry name" value="DLP_LeoA_gen"/>
    <property type="match status" value="1"/>
</dbReference>
<evidence type="ECO:0000313" key="6">
    <source>
        <dbReference type="Proteomes" id="UP000480164"/>
    </source>
</evidence>
<dbReference type="KEGG" id="erwi:GN242_00920"/>
<dbReference type="Gene3D" id="3.40.50.300">
    <property type="entry name" value="P-loop containing nucleotide triphosphate hydrolases"/>
    <property type="match status" value="1"/>
</dbReference>
<organism evidence="4 5">
    <name type="scientific">Erwinia sorbitola</name>
    <dbReference type="NCBI Taxonomy" id="2681984"/>
    <lineage>
        <taxon>Bacteria</taxon>
        <taxon>Pseudomonadati</taxon>
        <taxon>Pseudomonadota</taxon>
        <taxon>Gammaproteobacteria</taxon>
        <taxon>Enterobacterales</taxon>
        <taxon>Erwiniaceae</taxon>
        <taxon>Erwinia</taxon>
    </lineage>
</organism>
<dbReference type="GO" id="GO:0005525">
    <property type="term" value="F:GTP binding"/>
    <property type="evidence" value="ECO:0007669"/>
    <property type="project" value="InterPro"/>
</dbReference>
<dbReference type="EMBL" id="CP046509">
    <property type="protein sequence ID" value="QGU85870.1"/>
    <property type="molecule type" value="Genomic_DNA"/>
</dbReference>
<dbReference type="Proteomes" id="UP000480164">
    <property type="component" value="Unassembled WGS sequence"/>
</dbReference>
<dbReference type="SUPFAM" id="SSF52540">
    <property type="entry name" value="P-loop containing nucleoside triphosphate hydrolases"/>
    <property type="match status" value="1"/>
</dbReference>
<dbReference type="AlphaFoldDB" id="A0A6I6EV26"/>
<reference evidence="3 6" key="1">
    <citation type="submission" date="2019-11" db="EMBL/GenBank/DDBJ databases">
        <title>Erwinia sp. nov., isolated from feces of birds in Tibet plateau of China.</title>
        <authorList>
            <person name="Ge Y."/>
        </authorList>
    </citation>
    <scope>NUCLEOTIDE SEQUENCE [LARGE SCALE GENOMIC DNA]</scope>
    <source>
        <strain evidence="3 6">J316</strain>
    </source>
</reference>
<evidence type="ECO:0000313" key="5">
    <source>
        <dbReference type="Proteomes" id="UP000424752"/>
    </source>
</evidence>
<evidence type="ECO:0000259" key="1">
    <source>
        <dbReference type="Pfam" id="PF01926"/>
    </source>
</evidence>
<dbReference type="Pfam" id="PF18709">
    <property type="entry name" value="DLP_helical"/>
    <property type="match status" value="1"/>
</dbReference>
<dbReference type="Pfam" id="PF01926">
    <property type="entry name" value="MMR_HSR1"/>
    <property type="match status" value="1"/>
</dbReference>
<gene>
    <name evidence="3" type="ORF">GK011_14655</name>
    <name evidence="4" type="ORF">GN242_00920</name>
</gene>
<dbReference type="InterPro" id="IPR027417">
    <property type="entry name" value="P-loop_NTPase"/>
</dbReference>
<evidence type="ECO:0000259" key="2">
    <source>
        <dbReference type="Pfam" id="PF18709"/>
    </source>
</evidence>
<sequence>MEKTLDVFKSQQSRVVAVLEELSAFLQQGESFGIQIDPHLRDKLATAIAGAGNEKLKIALIGGFSEGKTSIAAAWMEKLDKSSMNISHQESSNEVRIYDVGNDYVLIDTPGLFGFKEQVNEDTHAIEKYKDITKKYVSEAHLVLYVMNSTNPVKESHKEDLNWLFRTLDLLPRTVFVLSRFDEVVDVEDEEAYRAALAIKRDNVTGRLESLIALNGAERENLSIVAVAANPFDMGTEHWLQNLESFKALSHIDRLQQATSVKIKQNGGPLALVGEMKKSIIRDVLSKQLPVAIENDENIAQEVNGLETMSQRAGQQLDAISRQISTARIALREFISRYFTDLILQTRGLSMETFNDFFEREVGSEGCIVAARLQNEFDRQLQSVTLAIDKMQTGFNADVNHFNNALMSYGRQGISYVVKSNMITNTTVLAARNGIVSVAKTVGVDLSKLLKFKPWGAVNLAKGVNGALAFVSLGMELWDSWSQIQKEQEFAKALDTMVKNFEAQREHWLKSIDSESFVTDFFNNYIVLHEKVVNLQQSVSEGRARQQQFKEWRKKAEAIDAEFTVLSH</sequence>
<dbReference type="Proteomes" id="UP000424752">
    <property type="component" value="Chromosome"/>
</dbReference>
<dbReference type="InterPro" id="IPR049678">
    <property type="entry name" value="LeoA-like"/>
</dbReference>
<evidence type="ECO:0000313" key="3">
    <source>
        <dbReference type="EMBL" id="MTD28182.1"/>
    </source>
</evidence>
<evidence type="ECO:0000313" key="4">
    <source>
        <dbReference type="EMBL" id="QGU85870.1"/>
    </source>
</evidence>
<name>A0A6I6EV26_9GAMM</name>
<proteinExistence type="predicted"/>
<protein>
    <submittedName>
        <fullName evidence="4">Labile enterotoxin output A</fullName>
    </submittedName>
</protein>
<accession>A0A6I6EV26</accession>
<dbReference type="RefSeq" id="WP_154753428.1">
    <property type="nucleotide sequence ID" value="NZ_CP046509.1"/>
</dbReference>
<keyword evidence="6" id="KW-1185">Reference proteome</keyword>
<accession>A0A6L6GU72</accession>
<reference evidence="4 5" key="2">
    <citation type="submission" date="2019-12" db="EMBL/GenBank/DDBJ databases">
        <title>Erwinia sp. nov., isolated from droppings of birds in the Qinghai-Tiebt plateau of China.</title>
        <authorList>
            <person name="Ge Y."/>
        </authorList>
    </citation>
    <scope>NUCLEOTIDE SEQUENCE [LARGE SCALE GENOMIC DNA]</scope>
    <source>
        <strain evidence="4 5">J780</strain>
    </source>
</reference>